<protein>
    <submittedName>
        <fullName evidence="1">Glycosyl transferase group 1</fullName>
    </submittedName>
</protein>
<evidence type="ECO:0000313" key="1">
    <source>
        <dbReference type="EMBL" id="KXS32076.1"/>
    </source>
</evidence>
<dbReference type="Proteomes" id="UP000070578">
    <property type="component" value="Unassembled WGS sequence"/>
</dbReference>
<dbReference type="SUPFAM" id="SSF53448">
    <property type="entry name" value="Nucleotide-diphospho-sugar transferases"/>
    <property type="match status" value="1"/>
</dbReference>
<dbReference type="AlphaFoldDB" id="A0A139BSX1"/>
<keyword evidence="1" id="KW-0808">Transferase</keyword>
<organism evidence="1 2">
    <name type="scientific">Candidatus Gallionella acididurans</name>
    <dbReference type="NCBI Taxonomy" id="1796491"/>
    <lineage>
        <taxon>Bacteria</taxon>
        <taxon>Pseudomonadati</taxon>
        <taxon>Pseudomonadota</taxon>
        <taxon>Betaproteobacteria</taxon>
        <taxon>Nitrosomonadales</taxon>
        <taxon>Gallionellaceae</taxon>
        <taxon>Gallionella</taxon>
    </lineage>
</organism>
<evidence type="ECO:0000313" key="2">
    <source>
        <dbReference type="Proteomes" id="UP000070578"/>
    </source>
</evidence>
<reference evidence="1 2" key="2">
    <citation type="submission" date="2016-03" db="EMBL/GenBank/DDBJ databases">
        <title>New uncultured bacterium of the family Gallionellaceae from acid mine drainage: description and reconstruction of genome based on metagenomic analysis of microbial community.</title>
        <authorList>
            <person name="Kadnikov V."/>
            <person name="Ivasenko D."/>
            <person name="Beletsky A."/>
            <person name="Mardanov A."/>
            <person name="Danilova E."/>
            <person name="Pimenov N."/>
            <person name="Karnachuk O."/>
            <person name="Ravin N."/>
        </authorList>
    </citation>
    <scope>NUCLEOTIDE SEQUENCE [LARGE SCALE GENOMIC DNA]</scope>
    <source>
        <strain evidence="1">ShG14-8</strain>
    </source>
</reference>
<sequence>MSKNICTIIAKNYISFARTLCSSFLEHHPDGKCYVLIIDEFEGYIDASEENFEIIRIDELGIPRLPEFCFKYNVTELATATKPYLLKYLFASVNMDNILYLDPDILVTHSLDKLYEALEKTDIILTPHLDRDYPDDGLLPNDGHIMLSGIYNLGFIGVRKCENVNNFLVWWQHKLYDKCVVDHSAGYFVDQKFIDLAMVLFREITVIYDTGYNVAYWNIHSRNIRKENDIWMCNNDLLYFYHFSNYKPEKNVLSGHQNRFSLENLPALHELFLVYTELLQLNGYDVSAKQWPYGYGKYSNRKTIHEIERINFRKIVPSGTVVNPFNLESHPVYLRKAIFKAKIWRKARSLIYNLMVKIKPNK</sequence>
<dbReference type="GO" id="GO:0016740">
    <property type="term" value="F:transferase activity"/>
    <property type="evidence" value="ECO:0007669"/>
    <property type="project" value="UniProtKB-KW"/>
</dbReference>
<gene>
    <name evidence="1" type="ORF">AWT59_1816</name>
</gene>
<dbReference type="Gene3D" id="3.90.550.10">
    <property type="entry name" value="Spore Coat Polysaccharide Biosynthesis Protein SpsA, Chain A"/>
    <property type="match status" value="1"/>
</dbReference>
<dbReference type="InterPro" id="IPR029044">
    <property type="entry name" value="Nucleotide-diphossugar_trans"/>
</dbReference>
<name>A0A139BSX1_9PROT</name>
<reference evidence="1 2" key="1">
    <citation type="submission" date="2016-02" db="EMBL/GenBank/DDBJ databases">
        <authorList>
            <person name="Wen L."/>
            <person name="He K."/>
            <person name="Yang H."/>
        </authorList>
    </citation>
    <scope>NUCLEOTIDE SEQUENCE [LARGE SCALE GENOMIC DNA]</scope>
    <source>
        <strain evidence="1">ShG14-8</strain>
    </source>
</reference>
<proteinExistence type="predicted"/>
<accession>A0A139BSX1</accession>
<comment type="caution">
    <text evidence="1">The sequence shown here is derived from an EMBL/GenBank/DDBJ whole genome shotgun (WGS) entry which is preliminary data.</text>
</comment>
<dbReference type="EMBL" id="LSLI01000043">
    <property type="protein sequence ID" value="KXS32076.1"/>
    <property type="molecule type" value="Genomic_DNA"/>
</dbReference>